<dbReference type="Gene3D" id="1.10.10.10">
    <property type="entry name" value="Winged helix-like DNA-binding domain superfamily/Winged helix DNA-binding domain"/>
    <property type="match status" value="1"/>
</dbReference>
<protein>
    <submittedName>
        <fullName evidence="7">DNA-binding transcriptional LysR family regulator</fullName>
    </submittedName>
    <submittedName>
        <fullName evidence="6">LysR family transcriptional regulator</fullName>
    </submittedName>
</protein>
<reference evidence="7 9" key="2">
    <citation type="submission" date="2021-03" db="EMBL/GenBank/DDBJ databases">
        <title>Genomic Encyclopedia of Type Strains, Phase IV (KMG-IV): sequencing the most valuable type-strain genomes for metagenomic binning, comparative biology and taxonomic classification.</title>
        <authorList>
            <person name="Goeker M."/>
        </authorList>
    </citation>
    <scope>NUCLEOTIDE SEQUENCE [LARGE SCALE GENOMIC DNA]</scope>
    <source>
        <strain evidence="7 9">DSM 40499</strain>
    </source>
</reference>
<dbReference type="SUPFAM" id="SSF46785">
    <property type="entry name" value="Winged helix' DNA-binding domain"/>
    <property type="match status" value="1"/>
</dbReference>
<dbReference type="EMBL" id="CP016279">
    <property type="protein sequence ID" value="ANP48326.1"/>
    <property type="molecule type" value="Genomic_DNA"/>
</dbReference>
<dbReference type="PROSITE" id="PS50931">
    <property type="entry name" value="HTH_LYSR"/>
    <property type="match status" value="1"/>
</dbReference>
<dbReference type="PANTHER" id="PTHR30346:SF0">
    <property type="entry name" value="HCA OPERON TRANSCRIPTIONAL ACTIVATOR HCAR"/>
    <property type="match status" value="1"/>
</dbReference>
<dbReference type="GO" id="GO:0003677">
    <property type="term" value="F:DNA binding"/>
    <property type="evidence" value="ECO:0007669"/>
    <property type="project" value="UniProtKB-KW"/>
</dbReference>
<evidence type="ECO:0000259" key="5">
    <source>
        <dbReference type="PROSITE" id="PS50931"/>
    </source>
</evidence>
<organism evidence="6 8">
    <name type="scientific">Streptomyces griseochromogenes</name>
    <dbReference type="NCBI Taxonomy" id="68214"/>
    <lineage>
        <taxon>Bacteria</taxon>
        <taxon>Bacillati</taxon>
        <taxon>Actinomycetota</taxon>
        <taxon>Actinomycetes</taxon>
        <taxon>Kitasatosporales</taxon>
        <taxon>Streptomycetaceae</taxon>
        <taxon>Streptomyces</taxon>
    </lineage>
</organism>
<feature type="domain" description="HTH lysR-type" evidence="5">
    <location>
        <begin position="1"/>
        <end position="58"/>
    </location>
</feature>
<keyword evidence="2" id="KW-0805">Transcription regulation</keyword>
<keyword evidence="3 7" id="KW-0238">DNA-binding</keyword>
<dbReference type="Pfam" id="PF03466">
    <property type="entry name" value="LysR_substrate"/>
    <property type="match status" value="1"/>
</dbReference>
<dbReference type="Gene3D" id="3.40.190.10">
    <property type="entry name" value="Periplasmic binding protein-like II"/>
    <property type="match status" value="2"/>
</dbReference>
<evidence type="ECO:0000313" key="6">
    <source>
        <dbReference type="EMBL" id="ANP48326.1"/>
    </source>
</evidence>
<gene>
    <name evidence="6" type="ORF">AVL59_00925</name>
    <name evidence="7" type="ORF">J2Z21_003682</name>
</gene>
<evidence type="ECO:0000256" key="2">
    <source>
        <dbReference type="ARBA" id="ARBA00023015"/>
    </source>
</evidence>
<dbReference type="Proteomes" id="UP000092659">
    <property type="component" value="Chromosome"/>
</dbReference>
<evidence type="ECO:0000256" key="3">
    <source>
        <dbReference type="ARBA" id="ARBA00023125"/>
    </source>
</evidence>
<dbReference type="KEGG" id="sgs:AVL59_00925"/>
<dbReference type="InterPro" id="IPR005119">
    <property type="entry name" value="LysR_subst-bd"/>
</dbReference>
<comment type="similarity">
    <text evidence="1">Belongs to the LysR transcriptional regulatory family.</text>
</comment>
<dbReference type="Pfam" id="PF00126">
    <property type="entry name" value="HTH_1"/>
    <property type="match status" value="1"/>
</dbReference>
<sequence>MELRDIETFLTLAEELHFSRTAHRLHVTQARVSQSIKKQERLIGGLLFERTSRAVRLTPLGEQLRRELGAGYRQIMDGVAAARTAARGTGTLTVGTIGPHSWMLSDAVALLRTRLPAVQVRFREIQPPAPLDLLRSGDVDIAVLWLPVEEPDLTVGPVIHTSRTLLMTGASHPYARRDAVRLEDLADCVFVASRSLPAYMEEALNPFRTPSGRPVPRGPQISTWQEALTAVATGQAVASVSGDIADFYPWPNLAFVPIVDAPPARWAPVWRTAAESPLVRSFTQALSDAPPTTGEDCWCALPAPASGADGA</sequence>
<dbReference type="RefSeq" id="WP_067299312.1">
    <property type="nucleotide sequence ID" value="NZ_CP016279.1"/>
</dbReference>
<name>A0A1B1AP55_9ACTN</name>
<dbReference type="GO" id="GO:0032993">
    <property type="term" value="C:protein-DNA complex"/>
    <property type="evidence" value="ECO:0007669"/>
    <property type="project" value="TreeGrafter"/>
</dbReference>
<dbReference type="OrthoDB" id="79118at2"/>
<proteinExistence type="inferred from homology"/>
<accession>A0A1B1AP55</accession>
<evidence type="ECO:0000256" key="4">
    <source>
        <dbReference type="ARBA" id="ARBA00023163"/>
    </source>
</evidence>
<evidence type="ECO:0000256" key="1">
    <source>
        <dbReference type="ARBA" id="ARBA00009437"/>
    </source>
</evidence>
<dbReference type="InterPro" id="IPR036390">
    <property type="entry name" value="WH_DNA-bd_sf"/>
</dbReference>
<reference evidence="6 8" key="1">
    <citation type="submission" date="2016-06" db="EMBL/GenBank/DDBJ databases">
        <title>Complete genome sequence of Streptomyces griseochromogenes ATCC 14511, the Blasticidin S producer.</title>
        <authorList>
            <person name="Wu L."/>
        </authorList>
    </citation>
    <scope>NUCLEOTIDE SEQUENCE [LARGE SCALE GENOMIC DNA]</scope>
    <source>
        <strain evidence="6 8">ATCC 14511</strain>
    </source>
</reference>
<dbReference type="SUPFAM" id="SSF53850">
    <property type="entry name" value="Periplasmic binding protein-like II"/>
    <property type="match status" value="1"/>
</dbReference>
<dbReference type="PANTHER" id="PTHR30346">
    <property type="entry name" value="TRANSCRIPTIONAL DUAL REGULATOR HCAR-RELATED"/>
    <property type="match status" value="1"/>
</dbReference>
<dbReference type="AlphaFoldDB" id="A0A1B1AP55"/>
<keyword evidence="9" id="KW-1185">Reference proteome</keyword>
<evidence type="ECO:0000313" key="9">
    <source>
        <dbReference type="Proteomes" id="UP001519309"/>
    </source>
</evidence>
<dbReference type="STRING" id="68214.AVL59_00925"/>
<dbReference type="InterPro" id="IPR000847">
    <property type="entry name" value="LysR_HTH_N"/>
</dbReference>
<dbReference type="Proteomes" id="UP001519309">
    <property type="component" value="Unassembled WGS sequence"/>
</dbReference>
<dbReference type="GO" id="GO:0003700">
    <property type="term" value="F:DNA-binding transcription factor activity"/>
    <property type="evidence" value="ECO:0007669"/>
    <property type="project" value="InterPro"/>
</dbReference>
<evidence type="ECO:0000313" key="7">
    <source>
        <dbReference type="EMBL" id="MBP2050732.1"/>
    </source>
</evidence>
<dbReference type="CDD" id="cd08414">
    <property type="entry name" value="PBP2_LTTR_aromatics_like"/>
    <property type="match status" value="1"/>
</dbReference>
<dbReference type="EMBL" id="JAGGLP010000007">
    <property type="protein sequence ID" value="MBP2050732.1"/>
    <property type="molecule type" value="Genomic_DNA"/>
</dbReference>
<evidence type="ECO:0000313" key="8">
    <source>
        <dbReference type="Proteomes" id="UP000092659"/>
    </source>
</evidence>
<dbReference type="InterPro" id="IPR036388">
    <property type="entry name" value="WH-like_DNA-bd_sf"/>
</dbReference>
<keyword evidence="4" id="KW-0804">Transcription</keyword>